<dbReference type="OrthoDB" id="3863715at2759"/>
<feature type="compositionally biased region" description="Polar residues" evidence="2">
    <location>
        <begin position="305"/>
        <end position="319"/>
    </location>
</feature>
<feature type="compositionally biased region" description="Polar residues" evidence="2">
    <location>
        <begin position="372"/>
        <end position="381"/>
    </location>
</feature>
<feature type="region of interest" description="Disordered" evidence="2">
    <location>
        <begin position="1"/>
        <end position="21"/>
    </location>
</feature>
<keyword evidence="4" id="KW-1185">Reference proteome</keyword>
<evidence type="ECO:0000313" key="5">
    <source>
        <dbReference type="WBParaSite" id="HPBE_0000721301-mRNA-1"/>
    </source>
</evidence>
<dbReference type="GO" id="GO:0003676">
    <property type="term" value="F:nucleic acid binding"/>
    <property type="evidence" value="ECO:0007669"/>
    <property type="project" value="InterPro"/>
</dbReference>
<accession>A0A183FJK4</accession>
<evidence type="ECO:0000313" key="4">
    <source>
        <dbReference type="Proteomes" id="UP000050761"/>
    </source>
</evidence>
<feature type="coiled-coil region" evidence="1">
    <location>
        <begin position="137"/>
        <end position="164"/>
    </location>
</feature>
<gene>
    <name evidence="3" type="ORF">HPBE_LOCUS7214</name>
</gene>
<dbReference type="Gene3D" id="2.40.70.10">
    <property type="entry name" value="Acid Proteases"/>
    <property type="match status" value="1"/>
</dbReference>
<dbReference type="PROSITE" id="PS00141">
    <property type="entry name" value="ASP_PROTEASE"/>
    <property type="match status" value="1"/>
</dbReference>
<evidence type="ECO:0000256" key="2">
    <source>
        <dbReference type="SAM" id="MobiDB-lite"/>
    </source>
</evidence>
<proteinExistence type="predicted"/>
<dbReference type="InterPro" id="IPR001969">
    <property type="entry name" value="Aspartic_peptidase_AS"/>
</dbReference>
<protein>
    <submittedName>
        <fullName evidence="5">CCHC-type domain-containing protein</fullName>
    </submittedName>
</protein>
<name>A0A183FJK4_HELPZ</name>
<dbReference type="SUPFAM" id="SSF50630">
    <property type="entry name" value="Acid proteases"/>
    <property type="match status" value="1"/>
</dbReference>
<reference evidence="3 4" key="1">
    <citation type="submission" date="2018-11" db="EMBL/GenBank/DDBJ databases">
        <authorList>
            <consortium name="Pathogen Informatics"/>
        </authorList>
    </citation>
    <scope>NUCLEOTIDE SEQUENCE [LARGE SCALE GENOMIC DNA]</scope>
</reference>
<dbReference type="WBParaSite" id="HPBE_0000721301-mRNA-1">
    <property type="protein sequence ID" value="HPBE_0000721301-mRNA-1"/>
    <property type="gene ID" value="HPBE_0000721301"/>
</dbReference>
<feature type="region of interest" description="Disordered" evidence="2">
    <location>
        <begin position="264"/>
        <end position="334"/>
    </location>
</feature>
<reference evidence="5" key="2">
    <citation type="submission" date="2019-09" db="UniProtKB">
        <authorList>
            <consortium name="WormBaseParasite"/>
        </authorList>
    </citation>
    <scope>IDENTIFICATION</scope>
</reference>
<dbReference type="CDD" id="cd00303">
    <property type="entry name" value="retropepsin_like"/>
    <property type="match status" value="1"/>
</dbReference>
<dbReference type="AlphaFoldDB" id="A0A183FJK4"/>
<feature type="compositionally biased region" description="Low complexity" evidence="2">
    <location>
        <begin position="1"/>
        <end position="11"/>
    </location>
</feature>
<keyword evidence="1" id="KW-0175">Coiled coil</keyword>
<organism evidence="4 5">
    <name type="scientific">Heligmosomoides polygyrus</name>
    <name type="common">Parasitic roundworm</name>
    <dbReference type="NCBI Taxonomy" id="6339"/>
    <lineage>
        <taxon>Eukaryota</taxon>
        <taxon>Metazoa</taxon>
        <taxon>Ecdysozoa</taxon>
        <taxon>Nematoda</taxon>
        <taxon>Chromadorea</taxon>
        <taxon>Rhabditida</taxon>
        <taxon>Rhabditina</taxon>
        <taxon>Rhabditomorpha</taxon>
        <taxon>Strongyloidea</taxon>
        <taxon>Heligmosomidae</taxon>
        <taxon>Heligmosomoides</taxon>
    </lineage>
</organism>
<feature type="compositionally biased region" description="Basic and acidic residues" evidence="2">
    <location>
        <begin position="12"/>
        <end position="21"/>
    </location>
</feature>
<dbReference type="GO" id="GO:0004190">
    <property type="term" value="F:aspartic-type endopeptidase activity"/>
    <property type="evidence" value="ECO:0007669"/>
    <property type="project" value="InterPro"/>
</dbReference>
<dbReference type="GO" id="GO:0006508">
    <property type="term" value="P:proteolysis"/>
    <property type="evidence" value="ECO:0007669"/>
    <property type="project" value="InterPro"/>
</dbReference>
<sequence>MANTAPTTMMATRRDSSPYGKSDELAGCASDVVLSMDDVNNWKTTKSWRIVTKVLCDAEIMPCETVAPHRPLISTPKIAAPGLKQSQQIWSTCVLPHPSGRCRGAAHDGLRRAVVLSARDGTKADDLIDKEVEELMLRESDDAIAGLQAQVAGLTEQVRQLKDQAPQVSNSNSHLLTDIVLNVETTARGRAAKAARVPMCITKEEAPRLEKPSRKAYPDMTERELSTLRSGKLITQLTTWPACVQLFTVLEQAPSEEAYGKLKSLAQRVERSRHVAESLKRGTMEKTRQSDSQGTNATGPLRSSLIGTNGKPQGQSLSQGIPKDSTPAQRKTEVVCHKCKKPGYLRRDCRESVQTPAEQARPGLDITRKRQPQPQNKPRTFQATLGTRSCSTHHKEDEESVLTGPQTVTEVELLGQKTNALLDTGSQISILPLELLQKAADSGFDLDNDVEEIPNVDRVPIFNASGNQIVFKGAVRLTVAVDGGSKRRVAFFVLKGGDGILVLGTNVLKSLGYELQRPRAGLSEQNVTEVQQLRTTEAGAKCRPRRAAKAQRTKSDNLVKVVSRLYMKPGETKTIEL</sequence>
<accession>A0A3P8B447</accession>
<dbReference type="InterPro" id="IPR036875">
    <property type="entry name" value="Znf_CCHC_sf"/>
</dbReference>
<dbReference type="SUPFAM" id="SSF57756">
    <property type="entry name" value="Retrovirus zinc finger-like domains"/>
    <property type="match status" value="1"/>
</dbReference>
<feature type="region of interest" description="Disordered" evidence="2">
    <location>
        <begin position="349"/>
        <end position="381"/>
    </location>
</feature>
<feature type="compositionally biased region" description="Basic and acidic residues" evidence="2">
    <location>
        <begin position="268"/>
        <end position="289"/>
    </location>
</feature>
<dbReference type="InterPro" id="IPR021109">
    <property type="entry name" value="Peptidase_aspartic_dom_sf"/>
</dbReference>
<dbReference type="EMBL" id="UZAH01025836">
    <property type="protein sequence ID" value="VDO71348.1"/>
    <property type="molecule type" value="Genomic_DNA"/>
</dbReference>
<evidence type="ECO:0000256" key="1">
    <source>
        <dbReference type="SAM" id="Coils"/>
    </source>
</evidence>
<dbReference type="Proteomes" id="UP000050761">
    <property type="component" value="Unassembled WGS sequence"/>
</dbReference>
<dbReference type="GO" id="GO:0008270">
    <property type="term" value="F:zinc ion binding"/>
    <property type="evidence" value="ECO:0007669"/>
    <property type="project" value="InterPro"/>
</dbReference>
<evidence type="ECO:0000313" key="3">
    <source>
        <dbReference type="EMBL" id="VDO71348.1"/>
    </source>
</evidence>